<gene>
    <name evidence="1" type="ORF">B9Z19DRAFT_1171159</name>
</gene>
<name>A0A2T6Z9W1_TUBBO</name>
<keyword evidence="2" id="KW-1185">Reference proteome</keyword>
<sequence length="210" mass="24411">MPQERKTLLRTSQAGSIYQALAQSGEWLEVDRSSVPELAILPESGEHDSIGWFKRCDDQWYTSLCTEDTYHIAVDTEKIQVPHPINFNSVLVESEFHPNPKDRILHARSSLPYLITDKDVGFVWGEPITFPVFIPTIPEYLDSCLNRIREWGCACYIAQMDMVNLARCLVLDSPLQQEKILTKVKDTDQFAEYFTRRQRWLERGTKRIME</sequence>
<accession>A0A2T6Z9W1</accession>
<dbReference type="OrthoDB" id="2959714at2759"/>
<dbReference type="Proteomes" id="UP000244722">
    <property type="component" value="Unassembled WGS sequence"/>
</dbReference>
<proteinExistence type="predicted"/>
<dbReference type="AlphaFoldDB" id="A0A2T6Z9W1"/>
<comment type="caution">
    <text evidence="1">The sequence shown here is derived from an EMBL/GenBank/DDBJ whole genome shotgun (WGS) entry which is preliminary data.</text>
</comment>
<evidence type="ECO:0000313" key="2">
    <source>
        <dbReference type="Proteomes" id="UP000244722"/>
    </source>
</evidence>
<organism evidence="1 2">
    <name type="scientific">Tuber borchii</name>
    <name type="common">White truffle</name>
    <dbReference type="NCBI Taxonomy" id="42251"/>
    <lineage>
        <taxon>Eukaryota</taxon>
        <taxon>Fungi</taxon>
        <taxon>Dikarya</taxon>
        <taxon>Ascomycota</taxon>
        <taxon>Pezizomycotina</taxon>
        <taxon>Pezizomycetes</taxon>
        <taxon>Pezizales</taxon>
        <taxon>Tuberaceae</taxon>
        <taxon>Tuber</taxon>
    </lineage>
</organism>
<reference evidence="1 2" key="1">
    <citation type="submission" date="2017-04" db="EMBL/GenBank/DDBJ databases">
        <title>Draft genome sequence of Tuber borchii Vittad., a whitish edible truffle.</title>
        <authorList>
            <consortium name="DOE Joint Genome Institute"/>
            <person name="Murat C."/>
            <person name="Kuo A."/>
            <person name="Barry K.W."/>
            <person name="Clum A."/>
            <person name="Dockter R.B."/>
            <person name="Fauchery L."/>
            <person name="Iotti M."/>
            <person name="Kohler A."/>
            <person name="Labutti K."/>
            <person name="Lindquist E.A."/>
            <person name="Lipzen A."/>
            <person name="Ohm R.A."/>
            <person name="Wang M."/>
            <person name="Grigoriev I.V."/>
            <person name="Zambonelli A."/>
            <person name="Martin F.M."/>
        </authorList>
    </citation>
    <scope>NUCLEOTIDE SEQUENCE [LARGE SCALE GENOMIC DNA]</scope>
    <source>
        <strain evidence="1 2">Tbo3840</strain>
    </source>
</reference>
<protein>
    <submittedName>
        <fullName evidence="1">Uncharacterized protein</fullName>
    </submittedName>
</protein>
<evidence type="ECO:0000313" key="1">
    <source>
        <dbReference type="EMBL" id="PUU72273.1"/>
    </source>
</evidence>
<dbReference type="EMBL" id="NESQ01000606">
    <property type="protein sequence ID" value="PUU72273.1"/>
    <property type="molecule type" value="Genomic_DNA"/>
</dbReference>